<evidence type="ECO:0000259" key="2">
    <source>
        <dbReference type="Pfam" id="PF01636"/>
    </source>
</evidence>
<accession>A0A7U2I5V4</accession>
<evidence type="ECO:0000313" key="3">
    <source>
        <dbReference type="EMBL" id="QRD04536.1"/>
    </source>
</evidence>
<gene>
    <name evidence="3" type="ORF">JI435_104760</name>
</gene>
<dbReference type="AlphaFoldDB" id="A0A7U2I5V4"/>
<protein>
    <recommendedName>
        <fullName evidence="2">Aminoglycoside phosphotransferase domain-containing protein</fullName>
    </recommendedName>
</protein>
<dbReference type="InterPro" id="IPR011009">
    <property type="entry name" value="Kinase-like_dom_sf"/>
</dbReference>
<feature type="domain" description="Aminoglycoside phosphotransferase" evidence="2">
    <location>
        <begin position="159"/>
        <end position="383"/>
    </location>
</feature>
<dbReference type="OrthoDB" id="10003767at2759"/>
<name>A0A7U2I5V4_PHANO</name>
<evidence type="ECO:0000256" key="1">
    <source>
        <dbReference type="SAM" id="MobiDB-lite"/>
    </source>
</evidence>
<dbReference type="Proteomes" id="UP000663193">
    <property type="component" value="Chromosome 17"/>
</dbReference>
<dbReference type="EMBL" id="CP069039">
    <property type="protein sequence ID" value="QRD04536.1"/>
    <property type="molecule type" value="Genomic_DNA"/>
</dbReference>
<organism evidence="3 4">
    <name type="scientific">Phaeosphaeria nodorum (strain SN15 / ATCC MYA-4574 / FGSC 10173)</name>
    <name type="common">Glume blotch fungus</name>
    <name type="synonym">Parastagonospora nodorum</name>
    <dbReference type="NCBI Taxonomy" id="321614"/>
    <lineage>
        <taxon>Eukaryota</taxon>
        <taxon>Fungi</taxon>
        <taxon>Dikarya</taxon>
        <taxon>Ascomycota</taxon>
        <taxon>Pezizomycotina</taxon>
        <taxon>Dothideomycetes</taxon>
        <taxon>Pleosporomycetidae</taxon>
        <taxon>Pleosporales</taxon>
        <taxon>Pleosporineae</taxon>
        <taxon>Phaeosphaeriaceae</taxon>
        <taxon>Parastagonospora</taxon>
    </lineage>
</organism>
<dbReference type="SUPFAM" id="SSF56112">
    <property type="entry name" value="Protein kinase-like (PK-like)"/>
    <property type="match status" value="1"/>
</dbReference>
<feature type="compositionally biased region" description="Polar residues" evidence="1">
    <location>
        <begin position="9"/>
        <end position="20"/>
    </location>
</feature>
<proteinExistence type="predicted"/>
<dbReference type="PANTHER" id="PTHR21310:SF56">
    <property type="entry name" value="AMINOGLYCOSIDE PHOSPHOTRANSFERASE DOMAIN-CONTAINING PROTEIN"/>
    <property type="match status" value="1"/>
</dbReference>
<reference evidence="4" key="1">
    <citation type="journal article" date="2021" name="BMC Genomics">
        <title>Chromosome-level genome assembly and manually-curated proteome of model necrotroph Parastagonospora nodorum Sn15 reveals a genome-wide trove of candidate effector homologs, and redundancy of virulence-related functions within an accessory chromosome.</title>
        <authorList>
            <person name="Bertazzoni S."/>
            <person name="Jones D.A.B."/>
            <person name="Phan H.T."/>
            <person name="Tan K.-C."/>
            <person name="Hane J.K."/>
        </authorList>
    </citation>
    <scope>NUCLEOTIDE SEQUENCE [LARGE SCALE GENOMIC DNA]</scope>
    <source>
        <strain evidence="4">SN15 / ATCC MYA-4574 / FGSC 10173)</strain>
    </source>
</reference>
<dbReference type="OMA" id="STYEYSH"/>
<sequence>MAPADQAFDVSTNSVPSQHDVNLEDENELKQPQPGVTSDQAPHVPHESIATLNEVKPEDDDEFDQPDTVSDSSTLVYDHEAFDTFRHRVAEFVLTLWDGAKASDIEVTRMSGGGFNRVISITRTIPRQQKSMLACSFKRLWTFIADRSTKMRHDTCQPRCLDYILRIPRFDAAQLDRDVAALRYVQKLRSIPVPDVVAFDETPNNKLGSPYMLQNRLSGTDLLHTFHRLDHDQKCRVAEELGRVFHAMLSRKCPVAGKLILPHTVSSSKDDGDQICVEPLFQSELPTRGQVKHNLATKDLLTEIFEERKEGFEDMGNNFEAGYMNRFSAMAIELHAEGWFANNDISVCHLDFEPRNILIDITKDAPQPIISGILDWDSAALAPSFMSCKPPLWIWAWADDEDEDERTANDEPPNEEGRVLKRTFEQAAGPEFAGYAYPSAYRLARRLLRFAMDEMRSTEDFNEADAMLEEWAELRKSSAIVDT</sequence>
<evidence type="ECO:0000313" key="4">
    <source>
        <dbReference type="Proteomes" id="UP000663193"/>
    </source>
</evidence>
<dbReference type="InterPro" id="IPR002575">
    <property type="entry name" value="Aminoglycoside_PTrfase"/>
</dbReference>
<dbReference type="InterPro" id="IPR051678">
    <property type="entry name" value="AGP_Transferase"/>
</dbReference>
<dbReference type="PANTHER" id="PTHR21310">
    <property type="entry name" value="AMINOGLYCOSIDE PHOSPHOTRANSFERASE-RELATED-RELATED"/>
    <property type="match status" value="1"/>
</dbReference>
<dbReference type="Pfam" id="PF01636">
    <property type="entry name" value="APH"/>
    <property type="match status" value="1"/>
</dbReference>
<dbReference type="VEuPathDB" id="FungiDB:JI435_104760"/>
<keyword evidence="4" id="KW-1185">Reference proteome</keyword>
<feature type="region of interest" description="Disordered" evidence="1">
    <location>
        <begin position="1"/>
        <end position="70"/>
    </location>
</feature>